<organism evidence="2 3">
    <name type="scientific">Vibrio parahaemolyticus</name>
    <dbReference type="NCBI Taxonomy" id="670"/>
    <lineage>
        <taxon>Bacteria</taxon>
        <taxon>Pseudomonadati</taxon>
        <taxon>Pseudomonadota</taxon>
        <taxon>Gammaproteobacteria</taxon>
        <taxon>Vibrionales</taxon>
        <taxon>Vibrionaceae</taxon>
        <taxon>Vibrio</taxon>
    </lineage>
</organism>
<feature type="chain" id="PRO_5041402151" evidence="1">
    <location>
        <begin position="28"/>
        <end position="589"/>
    </location>
</feature>
<sequence length="589" mass="64782">MSKHTFISDCLLFILTSSLLISTQALSDPQETTFYDNVEWTKNAPAQAYNDPNMTINLSDFCAEDNPGCESQIRNPAEAGMSDIQITDKSTTEFYSNDQAGAIQDNFNKGRPNVTNDPAYNFALIGQDNAYEITHGISNTYVNCDTNQQCIIDHIDRQCSAPTNELVPCDKTPVATPMVREPEYVCESGWELKGDTCHGWEEECRFDSQNRVTMESKTGYFSCSATAYIPTYLWKGQTLNDTTGYRAGQFQFNSNYNSCGIALRKVYGICGLVPVTKPAELGCFVGWTLSGGQCVKNIFSWKTECELMPECSAVSETCIEGPETRIVNGIPTYRSCWKYQIDHQCQTDNTCNALPADCEVLNTQCRLQQYGVCIENDVTMRCPFQKCSSTSLFCGEESFCLDGDCFEEIPTTDDAFDESLAALAALADAADGIGDPPMIFTGNSMQCTDKAFGFADCCKDGGWGTGLGLDECNEQEKALGRAKEQGVTIALGSYCASSFLGACTRKKKSYCVFDSKLARIIQEQGVKGQLGIGLGTAKNPICGAITPEQLQEINFELIDFTDFYGDMHDNANVPSEEEIKDRLQSAYGN</sequence>
<dbReference type="Pfam" id="PF06986">
    <property type="entry name" value="F_T4SS_TraN"/>
    <property type="match status" value="1"/>
</dbReference>
<dbReference type="InterPro" id="IPR014121">
    <property type="entry name" value="TraN_Ftype"/>
</dbReference>
<dbReference type="RefSeq" id="WP_236578078.1">
    <property type="nucleotide sequence ID" value="NZ_CP034292.1"/>
</dbReference>
<proteinExistence type="predicted"/>
<feature type="signal peptide" evidence="1">
    <location>
        <begin position="1"/>
        <end position="27"/>
    </location>
</feature>
<evidence type="ECO:0000313" key="3">
    <source>
        <dbReference type="Proteomes" id="UP001156560"/>
    </source>
</evidence>
<dbReference type="NCBIfam" id="TIGR02750">
    <property type="entry name" value="TraN_Ftype"/>
    <property type="match status" value="1"/>
</dbReference>
<name>A0AA47LA42_VIBPH</name>
<gene>
    <name evidence="2" type="primary">traN</name>
    <name evidence="2" type="ORF">O1Q84_27610</name>
</gene>
<reference evidence="2" key="1">
    <citation type="submission" date="2022-12" db="EMBL/GenBank/DDBJ databases">
        <title>Vibrio parahaemolyticus become highly virulent by producing novel Tc toxins.</title>
        <authorList>
            <person name="Yang F."/>
            <person name="You Y."/>
            <person name="Lai Q."/>
            <person name="Xu L."/>
            <person name="Li F."/>
        </authorList>
    </citation>
    <scope>NUCLEOTIDE SEQUENCE</scope>
    <source>
        <strain evidence="2">Vp-HL-202005</strain>
        <plasmid evidence="2">pHLC</plasmid>
    </source>
</reference>
<evidence type="ECO:0000313" key="2">
    <source>
        <dbReference type="EMBL" id="WAT93941.1"/>
    </source>
</evidence>
<keyword evidence="2" id="KW-0614">Plasmid</keyword>
<geneLocation type="plasmid" evidence="2 3">
    <name>pHLC</name>
</geneLocation>
<dbReference type="EMBL" id="CP114198">
    <property type="protein sequence ID" value="WAT93941.1"/>
    <property type="molecule type" value="Genomic_DNA"/>
</dbReference>
<evidence type="ECO:0000256" key="1">
    <source>
        <dbReference type="SAM" id="SignalP"/>
    </source>
</evidence>
<keyword evidence="1" id="KW-0732">Signal</keyword>
<accession>A0AA47LA42</accession>
<dbReference type="Proteomes" id="UP001156560">
    <property type="component" value="Plasmid pHLC"/>
</dbReference>
<dbReference type="AlphaFoldDB" id="A0AA47LA42"/>
<protein>
    <submittedName>
        <fullName evidence="2">Type-F conjugative transfer system mating-pair stabilization protein TraN</fullName>
    </submittedName>
</protein>